<keyword evidence="5" id="KW-1185">Reference proteome</keyword>
<dbReference type="EMBL" id="WNYA01003023">
    <property type="protein sequence ID" value="KAG8543689.1"/>
    <property type="molecule type" value="Genomic_DNA"/>
</dbReference>
<keyword evidence="1" id="KW-0732">Signal</keyword>
<accession>A0AAV6Z8I7</accession>
<dbReference type="Gene3D" id="2.60.40.10">
    <property type="entry name" value="Immunoglobulins"/>
    <property type="match status" value="1"/>
</dbReference>
<dbReference type="GO" id="GO:0004888">
    <property type="term" value="F:transmembrane signaling receptor activity"/>
    <property type="evidence" value="ECO:0007669"/>
    <property type="project" value="TreeGrafter"/>
</dbReference>
<dbReference type="Pfam" id="PF13895">
    <property type="entry name" value="Ig_2"/>
    <property type="match status" value="1"/>
</dbReference>
<dbReference type="InterPro" id="IPR036179">
    <property type="entry name" value="Ig-like_dom_sf"/>
</dbReference>
<dbReference type="PROSITE" id="PS50835">
    <property type="entry name" value="IG_LIKE"/>
    <property type="match status" value="1"/>
</dbReference>
<sequence length="171" mass="19513">MLEFYFNKEYIKVQDYGASPTYQITKATIKDSGFYTCYYKYKPRDIVEHGSAWEIIVKELFTTPVLRVEPVLIQQGEPMNVTCDYSIHPQKAQETFLLSIIKNGQNYSGNSSFHISSAQLSDSGEYQCVVSDTSRTVTKVSKSVHVLVEDVLGLEMQECPWTSQIPIFGWN</sequence>
<protein>
    <recommendedName>
        <fullName evidence="3">Ig-like domain-containing protein</fullName>
    </recommendedName>
</protein>
<organism evidence="4 5">
    <name type="scientific">Engystomops pustulosus</name>
    <name type="common">Tungara frog</name>
    <name type="synonym">Physalaemus pustulosus</name>
    <dbReference type="NCBI Taxonomy" id="76066"/>
    <lineage>
        <taxon>Eukaryota</taxon>
        <taxon>Metazoa</taxon>
        <taxon>Chordata</taxon>
        <taxon>Craniata</taxon>
        <taxon>Vertebrata</taxon>
        <taxon>Euteleostomi</taxon>
        <taxon>Amphibia</taxon>
        <taxon>Batrachia</taxon>
        <taxon>Anura</taxon>
        <taxon>Neobatrachia</taxon>
        <taxon>Hyloidea</taxon>
        <taxon>Leptodactylidae</taxon>
        <taxon>Leiuperinae</taxon>
        <taxon>Engystomops</taxon>
    </lineage>
</organism>
<dbReference type="GO" id="GO:0006955">
    <property type="term" value="P:immune response"/>
    <property type="evidence" value="ECO:0007669"/>
    <property type="project" value="TreeGrafter"/>
</dbReference>
<gene>
    <name evidence="4" type="ORF">GDO81_024016</name>
</gene>
<evidence type="ECO:0000259" key="3">
    <source>
        <dbReference type="PROSITE" id="PS50835"/>
    </source>
</evidence>
<reference evidence="4" key="1">
    <citation type="thesis" date="2020" institute="ProQuest LLC" country="789 East Eisenhower Parkway, Ann Arbor, MI, USA">
        <title>Comparative Genomics and Chromosome Evolution.</title>
        <authorList>
            <person name="Mudd A.B."/>
        </authorList>
    </citation>
    <scope>NUCLEOTIDE SEQUENCE</scope>
    <source>
        <strain evidence="4">237g6f4</strain>
        <tissue evidence="4">Blood</tissue>
    </source>
</reference>
<evidence type="ECO:0000313" key="5">
    <source>
        <dbReference type="Proteomes" id="UP000824782"/>
    </source>
</evidence>
<dbReference type="PANTHER" id="PTHR11481">
    <property type="entry name" value="IMMUNOGLOBULIN FC RECEPTOR"/>
    <property type="match status" value="1"/>
</dbReference>
<dbReference type="InterPro" id="IPR007110">
    <property type="entry name" value="Ig-like_dom"/>
</dbReference>
<dbReference type="InterPro" id="IPR050488">
    <property type="entry name" value="Ig_Fc_receptor"/>
</dbReference>
<dbReference type="SMART" id="SM00409">
    <property type="entry name" value="IG"/>
    <property type="match status" value="1"/>
</dbReference>
<dbReference type="GO" id="GO:0007166">
    <property type="term" value="P:cell surface receptor signaling pathway"/>
    <property type="evidence" value="ECO:0007669"/>
    <property type="project" value="TreeGrafter"/>
</dbReference>
<dbReference type="PANTHER" id="PTHR11481:SF64">
    <property type="entry name" value="FC RECEPTOR-LIKE PROTEIN 4"/>
    <property type="match status" value="1"/>
</dbReference>
<feature type="domain" description="Ig-like" evidence="3">
    <location>
        <begin position="64"/>
        <end position="138"/>
    </location>
</feature>
<keyword evidence="2" id="KW-1015">Disulfide bond</keyword>
<evidence type="ECO:0000256" key="1">
    <source>
        <dbReference type="ARBA" id="ARBA00022729"/>
    </source>
</evidence>
<dbReference type="AlphaFoldDB" id="A0AAV6Z8I7"/>
<evidence type="ECO:0000313" key="4">
    <source>
        <dbReference type="EMBL" id="KAG8543689.1"/>
    </source>
</evidence>
<dbReference type="GO" id="GO:0009897">
    <property type="term" value="C:external side of plasma membrane"/>
    <property type="evidence" value="ECO:0007669"/>
    <property type="project" value="TreeGrafter"/>
</dbReference>
<dbReference type="Proteomes" id="UP000824782">
    <property type="component" value="Unassembled WGS sequence"/>
</dbReference>
<comment type="caution">
    <text evidence="4">The sequence shown here is derived from an EMBL/GenBank/DDBJ whole genome shotgun (WGS) entry which is preliminary data.</text>
</comment>
<dbReference type="SUPFAM" id="SSF48726">
    <property type="entry name" value="Immunoglobulin"/>
    <property type="match status" value="2"/>
</dbReference>
<dbReference type="InterPro" id="IPR013783">
    <property type="entry name" value="Ig-like_fold"/>
</dbReference>
<dbReference type="InterPro" id="IPR003599">
    <property type="entry name" value="Ig_sub"/>
</dbReference>
<name>A0AAV6Z8I7_ENGPU</name>
<proteinExistence type="predicted"/>
<evidence type="ECO:0000256" key="2">
    <source>
        <dbReference type="ARBA" id="ARBA00023157"/>
    </source>
</evidence>